<name>A0A6A7KDM5_9FIRM</name>
<proteinExistence type="inferred from homology"/>
<dbReference type="Proteomes" id="UP000440004">
    <property type="component" value="Unassembled WGS sequence"/>
</dbReference>
<sequence>MKRGRLGNLAIDTQKGVIGYIKAQIYLMGITFLVIYIGLNTFGVAYSLIISLGLSILDIIPVIGIGLVLIPWSIISFIMGNTDLGTHLAIIYILTVILRQILEPILVGKHIGIRPIYIFIATVIGFIILGPIGLIFGPIFAIILKAIVKNQK</sequence>
<gene>
    <name evidence="7" type="ORF">GC105_15185</name>
</gene>
<dbReference type="GO" id="GO:0016020">
    <property type="term" value="C:membrane"/>
    <property type="evidence" value="ECO:0007669"/>
    <property type="project" value="UniProtKB-SubCell"/>
</dbReference>
<organism evidence="7 8">
    <name type="scientific">Alkalibaculum sporogenes</name>
    <dbReference type="NCBI Taxonomy" id="2655001"/>
    <lineage>
        <taxon>Bacteria</taxon>
        <taxon>Bacillati</taxon>
        <taxon>Bacillota</taxon>
        <taxon>Clostridia</taxon>
        <taxon>Eubacteriales</taxon>
        <taxon>Eubacteriaceae</taxon>
        <taxon>Alkalibaculum</taxon>
    </lineage>
</organism>
<evidence type="ECO:0000256" key="2">
    <source>
        <dbReference type="ARBA" id="ARBA00009773"/>
    </source>
</evidence>
<evidence type="ECO:0000256" key="1">
    <source>
        <dbReference type="ARBA" id="ARBA00004141"/>
    </source>
</evidence>
<accession>A0A6A7KDM5</accession>
<evidence type="ECO:0000313" key="7">
    <source>
        <dbReference type="EMBL" id="MPW27123.1"/>
    </source>
</evidence>
<keyword evidence="3 6" id="KW-0812">Transmembrane</keyword>
<feature type="transmembrane region" description="Helical" evidence="6">
    <location>
        <begin position="84"/>
        <end position="102"/>
    </location>
</feature>
<comment type="caution">
    <text evidence="7">The sequence shown here is derived from an EMBL/GenBank/DDBJ whole genome shotgun (WGS) entry which is preliminary data.</text>
</comment>
<evidence type="ECO:0000256" key="3">
    <source>
        <dbReference type="ARBA" id="ARBA00022692"/>
    </source>
</evidence>
<reference evidence="7 8" key="1">
    <citation type="submission" date="2019-10" db="EMBL/GenBank/DDBJ databases">
        <title>Alkalibaculum tamaniensis sp.nov., a new alkaliphilic acetogen, isolated on methoxylated aromatics from a mud volcano.</title>
        <authorList>
            <person name="Khomyakova M.A."/>
            <person name="Merkel A.Y."/>
            <person name="Bonch-Osmolovskaya E.A."/>
            <person name="Slobodkin A.I."/>
        </authorList>
    </citation>
    <scope>NUCLEOTIDE SEQUENCE [LARGE SCALE GENOMIC DNA]</scope>
    <source>
        <strain evidence="7 8">M08DMB</strain>
    </source>
</reference>
<feature type="transmembrane region" description="Helical" evidence="6">
    <location>
        <begin position="117"/>
        <end position="144"/>
    </location>
</feature>
<keyword evidence="8" id="KW-1185">Reference proteome</keyword>
<evidence type="ECO:0000313" key="8">
    <source>
        <dbReference type="Proteomes" id="UP000440004"/>
    </source>
</evidence>
<protein>
    <submittedName>
        <fullName evidence="7">AI-2E family transporter</fullName>
    </submittedName>
</protein>
<evidence type="ECO:0000256" key="4">
    <source>
        <dbReference type="ARBA" id="ARBA00022989"/>
    </source>
</evidence>
<dbReference type="EMBL" id="WHNX01000041">
    <property type="protein sequence ID" value="MPW27123.1"/>
    <property type="molecule type" value="Genomic_DNA"/>
</dbReference>
<comment type="similarity">
    <text evidence="2">Belongs to the autoinducer-2 exporter (AI-2E) (TC 2.A.86) family.</text>
</comment>
<dbReference type="AlphaFoldDB" id="A0A6A7KDM5"/>
<keyword evidence="5 6" id="KW-0472">Membrane</keyword>
<evidence type="ECO:0000256" key="6">
    <source>
        <dbReference type="SAM" id="Phobius"/>
    </source>
</evidence>
<dbReference type="RefSeq" id="WP_152806540.1">
    <property type="nucleotide sequence ID" value="NZ_WHNX01000041.1"/>
</dbReference>
<comment type="subcellular location">
    <subcellularLocation>
        <location evidence="1">Membrane</location>
        <topology evidence="1">Multi-pass membrane protein</topology>
    </subcellularLocation>
</comment>
<evidence type="ECO:0000256" key="5">
    <source>
        <dbReference type="ARBA" id="ARBA00023136"/>
    </source>
</evidence>
<dbReference type="Pfam" id="PF01594">
    <property type="entry name" value="AI-2E_transport"/>
    <property type="match status" value="1"/>
</dbReference>
<feature type="transmembrane region" description="Helical" evidence="6">
    <location>
        <begin position="45"/>
        <end position="72"/>
    </location>
</feature>
<keyword evidence="4 6" id="KW-1133">Transmembrane helix</keyword>
<dbReference type="InterPro" id="IPR002549">
    <property type="entry name" value="AI-2E-like"/>
</dbReference>